<keyword evidence="2" id="KW-0812">Transmembrane</keyword>
<keyword evidence="2" id="KW-0472">Membrane</keyword>
<accession>A0A853CDG4</accession>
<dbReference type="EMBL" id="JACBZT010000001">
    <property type="protein sequence ID" value="NYJ05824.1"/>
    <property type="molecule type" value="Genomic_DNA"/>
</dbReference>
<gene>
    <name evidence="3" type="ORF">GGQ55_002102</name>
</gene>
<dbReference type="RefSeq" id="WP_179716500.1">
    <property type="nucleotide sequence ID" value="NZ_JACBZT010000001.1"/>
</dbReference>
<proteinExistence type="predicted"/>
<evidence type="ECO:0000313" key="4">
    <source>
        <dbReference type="Proteomes" id="UP000541969"/>
    </source>
</evidence>
<feature type="region of interest" description="Disordered" evidence="1">
    <location>
        <begin position="82"/>
        <end position="135"/>
    </location>
</feature>
<comment type="caution">
    <text evidence="3">The sequence shown here is derived from an EMBL/GenBank/DDBJ whole genome shotgun (WGS) entry which is preliminary data.</text>
</comment>
<feature type="region of interest" description="Disordered" evidence="1">
    <location>
        <begin position="1"/>
        <end position="47"/>
    </location>
</feature>
<sequence length="273" mass="28053">MGQQDPAHPSGPIPLPRQPTWPETPLHWGPPPQPPPPQPPFDPGPPKRGWNTGVVVAVVVVVLLAVGGAGWFIWQRMSTATPTDSATTATDNPASAGSASAGSASAGSASAGSPEAGGKTLQPGEPTTAPGPAPDAEQAALNELTSLRDQSVPQVPLDGRWVAQLSSKSVGITDPLQTAANGTHTFYAADILAELQNINATVGSSATLYLLWGTDFGKRSTAADGSPYWTTLADAGFASQDDVTRWCSATFPGLPADVLADQCTARQLTPPHD</sequence>
<name>A0A853CDG4_9ACTN</name>
<evidence type="ECO:0000256" key="1">
    <source>
        <dbReference type="SAM" id="MobiDB-lite"/>
    </source>
</evidence>
<organism evidence="3 4">
    <name type="scientific">Petropleomorpha daqingensis</name>
    <dbReference type="NCBI Taxonomy" id="2026353"/>
    <lineage>
        <taxon>Bacteria</taxon>
        <taxon>Bacillati</taxon>
        <taxon>Actinomycetota</taxon>
        <taxon>Actinomycetes</taxon>
        <taxon>Geodermatophilales</taxon>
        <taxon>Geodermatophilaceae</taxon>
        <taxon>Petropleomorpha</taxon>
    </lineage>
</organism>
<feature type="compositionally biased region" description="Low complexity" evidence="1">
    <location>
        <begin position="123"/>
        <end position="135"/>
    </location>
</feature>
<feature type="compositionally biased region" description="Pro residues" evidence="1">
    <location>
        <begin position="9"/>
        <end position="19"/>
    </location>
</feature>
<keyword evidence="4" id="KW-1185">Reference proteome</keyword>
<protein>
    <submittedName>
        <fullName evidence="3">Uncharacterized protein</fullName>
    </submittedName>
</protein>
<evidence type="ECO:0000256" key="2">
    <source>
        <dbReference type="SAM" id="Phobius"/>
    </source>
</evidence>
<keyword evidence="2" id="KW-1133">Transmembrane helix</keyword>
<dbReference type="Proteomes" id="UP000541969">
    <property type="component" value="Unassembled WGS sequence"/>
</dbReference>
<feature type="compositionally biased region" description="Low complexity" evidence="1">
    <location>
        <begin position="82"/>
        <end position="113"/>
    </location>
</feature>
<feature type="compositionally biased region" description="Pro residues" evidence="1">
    <location>
        <begin position="28"/>
        <end position="46"/>
    </location>
</feature>
<feature type="transmembrane region" description="Helical" evidence="2">
    <location>
        <begin position="50"/>
        <end position="74"/>
    </location>
</feature>
<reference evidence="3 4" key="1">
    <citation type="submission" date="2020-07" db="EMBL/GenBank/DDBJ databases">
        <title>Sequencing the genomes of 1000 actinobacteria strains.</title>
        <authorList>
            <person name="Klenk H.-P."/>
        </authorList>
    </citation>
    <scope>NUCLEOTIDE SEQUENCE [LARGE SCALE GENOMIC DNA]</scope>
    <source>
        <strain evidence="3 4">DSM 104001</strain>
    </source>
</reference>
<evidence type="ECO:0000313" key="3">
    <source>
        <dbReference type="EMBL" id="NYJ05824.1"/>
    </source>
</evidence>
<dbReference type="AlphaFoldDB" id="A0A853CDG4"/>